<accession>A0ABW6RX71</accession>
<evidence type="ECO:0000259" key="2">
    <source>
        <dbReference type="SMART" id="SM00822"/>
    </source>
</evidence>
<dbReference type="NCBIfam" id="NF005559">
    <property type="entry name" value="PRK07231.1"/>
    <property type="match status" value="1"/>
</dbReference>
<evidence type="ECO:0000313" key="4">
    <source>
        <dbReference type="Proteomes" id="UP001601992"/>
    </source>
</evidence>
<dbReference type="InterPro" id="IPR036291">
    <property type="entry name" value="NAD(P)-bd_dom_sf"/>
</dbReference>
<keyword evidence="4" id="KW-1185">Reference proteome</keyword>
<name>A0ABW6RX71_9NOCA</name>
<dbReference type="RefSeq" id="WP_387403585.1">
    <property type="nucleotide sequence ID" value="NZ_JBIAQY010000004.1"/>
</dbReference>
<evidence type="ECO:0000313" key="3">
    <source>
        <dbReference type="EMBL" id="MFF3568620.1"/>
    </source>
</evidence>
<dbReference type="PANTHER" id="PTHR42760">
    <property type="entry name" value="SHORT-CHAIN DEHYDROGENASES/REDUCTASES FAMILY MEMBER"/>
    <property type="match status" value="1"/>
</dbReference>
<dbReference type="SUPFAM" id="SSF51735">
    <property type="entry name" value="NAD(P)-binding Rossmann-fold domains"/>
    <property type="match status" value="1"/>
</dbReference>
<proteinExistence type="inferred from homology"/>
<dbReference type="InterPro" id="IPR002347">
    <property type="entry name" value="SDR_fam"/>
</dbReference>
<gene>
    <name evidence="3" type="ORF">ACFYXQ_12680</name>
</gene>
<feature type="domain" description="Ketoreductase" evidence="2">
    <location>
        <begin position="16"/>
        <end position="197"/>
    </location>
</feature>
<dbReference type="SMART" id="SM00822">
    <property type="entry name" value="PKS_KR"/>
    <property type="match status" value="1"/>
</dbReference>
<comment type="caution">
    <text evidence="3">The sequence shown here is derived from an EMBL/GenBank/DDBJ whole genome shotgun (WGS) entry which is preliminary data.</text>
</comment>
<reference evidence="3 4" key="1">
    <citation type="submission" date="2024-10" db="EMBL/GenBank/DDBJ databases">
        <title>The Natural Products Discovery Center: Release of the First 8490 Sequenced Strains for Exploring Actinobacteria Biosynthetic Diversity.</title>
        <authorList>
            <person name="Kalkreuter E."/>
            <person name="Kautsar S.A."/>
            <person name="Yang D."/>
            <person name="Bader C.D."/>
            <person name="Teijaro C.N."/>
            <person name="Fluegel L."/>
            <person name="Davis C.M."/>
            <person name="Simpson J.R."/>
            <person name="Lauterbach L."/>
            <person name="Steele A.D."/>
            <person name="Gui C."/>
            <person name="Meng S."/>
            <person name="Li G."/>
            <person name="Viehrig K."/>
            <person name="Ye F."/>
            <person name="Su P."/>
            <person name="Kiefer A.F."/>
            <person name="Nichols A."/>
            <person name="Cepeda A.J."/>
            <person name="Yan W."/>
            <person name="Fan B."/>
            <person name="Jiang Y."/>
            <person name="Adhikari A."/>
            <person name="Zheng C.-J."/>
            <person name="Schuster L."/>
            <person name="Cowan T.M."/>
            <person name="Smanski M.J."/>
            <person name="Chevrette M.G."/>
            <person name="De Carvalho L.P.S."/>
            <person name="Shen B."/>
        </authorList>
    </citation>
    <scope>NUCLEOTIDE SEQUENCE [LARGE SCALE GENOMIC DNA]</scope>
    <source>
        <strain evidence="3 4">NPDC002593</strain>
    </source>
</reference>
<keyword evidence="3" id="KW-0560">Oxidoreductase</keyword>
<dbReference type="PRINTS" id="PR00081">
    <property type="entry name" value="GDHRDH"/>
</dbReference>
<dbReference type="EMBL" id="JBIAQY010000004">
    <property type="protein sequence ID" value="MFF3568620.1"/>
    <property type="molecule type" value="Genomic_DNA"/>
</dbReference>
<comment type="similarity">
    <text evidence="1">Belongs to the short-chain dehydrogenases/reductases (SDR) family.</text>
</comment>
<dbReference type="InterPro" id="IPR057326">
    <property type="entry name" value="KR_dom"/>
</dbReference>
<evidence type="ECO:0000256" key="1">
    <source>
        <dbReference type="ARBA" id="ARBA00006484"/>
    </source>
</evidence>
<dbReference type="PRINTS" id="PR00080">
    <property type="entry name" value="SDRFAMILY"/>
</dbReference>
<dbReference type="CDD" id="cd05233">
    <property type="entry name" value="SDR_c"/>
    <property type="match status" value="1"/>
</dbReference>
<protein>
    <submittedName>
        <fullName evidence="3">SDR family NAD(P)-dependent oxidoreductase</fullName>
        <ecNumber evidence="3">1.1.1.-</ecNumber>
    </submittedName>
</protein>
<dbReference type="GO" id="GO:0016491">
    <property type="term" value="F:oxidoreductase activity"/>
    <property type="evidence" value="ECO:0007669"/>
    <property type="project" value="UniProtKB-KW"/>
</dbReference>
<dbReference type="Proteomes" id="UP001601992">
    <property type="component" value="Unassembled WGS sequence"/>
</dbReference>
<sequence>MSPIPAPDPLFDLADKVVLITGGSRGLGRAMCLGFADRGARVVVCSRKSDACEALAKEIDSRGGESFARACHVGDWRQLDGLIDDVIERYGRLDVLINNAGMSPIAPSLLETPEGLVDKIIDINFKGPLRLTALAATAMTATGGGSIINISSLASRRPTPITTAYSAAKAGLNALTQASAQEYAAVGVRINAIICGTFDTDITAGFVRNPDIAPTVVEPIALHRIGRPDEVVGAALYLASAASSYTTGSFITIDGGVAP</sequence>
<organism evidence="3 4">
    <name type="scientific">Nocardia jiangxiensis</name>
    <dbReference type="NCBI Taxonomy" id="282685"/>
    <lineage>
        <taxon>Bacteria</taxon>
        <taxon>Bacillati</taxon>
        <taxon>Actinomycetota</taxon>
        <taxon>Actinomycetes</taxon>
        <taxon>Mycobacteriales</taxon>
        <taxon>Nocardiaceae</taxon>
        <taxon>Nocardia</taxon>
    </lineage>
</organism>
<dbReference type="EC" id="1.1.1.-" evidence="3"/>
<dbReference type="Pfam" id="PF13561">
    <property type="entry name" value="adh_short_C2"/>
    <property type="match status" value="1"/>
</dbReference>
<dbReference type="Gene3D" id="3.40.50.720">
    <property type="entry name" value="NAD(P)-binding Rossmann-like Domain"/>
    <property type="match status" value="1"/>
</dbReference>